<keyword evidence="3" id="KW-1185">Reference proteome</keyword>
<reference evidence="3" key="1">
    <citation type="journal article" date="2019" name="Int. J. Syst. Evol. Microbiol.">
        <title>The Global Catalogue of Microorganisms (GCM) 10K type strain sequencing project: providing services to taxonomists for standard genome sequencing and annotation.</title>
        <authorList>
            <consortium name="The Broad Institute Genomics Platform"/>
            <consortium name="The Broad Institute Genome Sequencing Center for Infectious Disease"/>
            <person name="Wu L."/>
            <person name="Ma J."/>
        </authorList>
    </citation>
    <scope>NUCLEOTIDE SEQUENCE [LARGE SCALE GENOMIC DNA]</scope>
    <source>
        <strain evidence="3">CCUG 63682</strain>
    </source>
</reference>
<feature type="transmembrane region" description="Helical" evidence="1">
    <location>
        <begin position="12"/>
        <end position="32"/>
    </location>
</feature>
<dbReference type="InterPro" id="IPR045749">
    <property type="entry name" value="DUF6090"/>
</dbReference>
<dbReference type="Proteomes" id="UP001595953">
    <property type="component" value="Unassembled WGS sequence"/>
</dbReference>
<keyword evidence="1" id="KW-1133">Transmembrane helix</keyword>
<dbReference type="RefSeq" id="WP_387960165.1">
    <property type="nucleotide sequence ID" value="NZ_JBHSGP010000004.1"/>
</dbReference>
<dbReference type="EMBL" id="JBHSGP010000004">
    <property type="protein sequence ID" value="MFC4720937.1"/>
    <property type="molecule type" value="Genomic_DNA"/>
</dbReference>
<protein>
    <submittedName>
        <fullName evidence="2">DUF6090 family protein</fullName>
    </submittedName>
</protein>
<sequence length="240" mass="28032">MENKTGKYLKYAIGEIVLVVIGILIALQVNTWNENRKINEQELQLLESLQKEFTYNINELDRSINKAQIIQKRCETILKNTGNHEMKLSKIESDSLINWGLTNIITYDPSNGILSDIINSGKIQIIKNEKLKNYLSNWNGILNDVKEDEIWAVNERNNIIYPFLYKNSNYTSTTQSSRENNTIISGFDTDYKAVYKLIEFENLVNSQRIWNRKNERNYESLKSKIEEIIALCKQEIDINK</sequence>
<name>A0ABV9MY73_9FLAO</name>
<gene>
    <name evidence="2" type="ORF">ACFO5O_01280</name>
</gene>
<keyword evidence="1" id="KW-0472">Membrane</keyword>
<evidence type="ECO:0000313" key="2">
    <source>
        <dbReference type="EMBL" id="MFC4720937.1"/>
    </source>
</evidence>
<proteinExistence type="predicted"/>
<comment type="caution">
    <text evidence="2">The sequence shown here is derived from an EMBL/GenBank/DDBJ whole genome shotgun (WGS) entry which is preliminary data.</text>
</comment>
<dbReference type="Pfam" id="PF19578">
    <property type="entry name" value="DUF6090"/>
    <property type="match status" value="1"/>
</dbReference>
<accession>A0ABV9MY73</accession>
<keyword evidence="1" id="KW-0812">Transmembrane</keyword>
<evidence type="ECO:0000313" key="3">
    <source>
        <dbReference type="Proteomes" id="UP001595953"/>
    </source>
</evidence>
<evidence type="ECO:0000256" key="1">
    <source>
        <dbReference type="SAM" id="Phobius"/>
    </source>
</evidence>
<organism evidence="2 3">
    <name type="scientific">Geojedonia litorea</name>
    <dbReference type="NCBI Taxonomy" id="1268269"/>
    <lineage>
        <taxon>Bacteria</taxon>
        <taxon>Pseudomonadati</taxon>
        <taxon>Bacteroidota</taxon>
        <taxon>Flavobacteriia</taxon>
        <taxon>Flavobacteriales</taxon>
        <taxon>Flavobacteriaceae</taxon>
        <taxon>Geojedonia</taxon>
    </lineage>
</organism>